<sequence>MLSYAAANVGFVTLKLPARGAGAFVCSCQVICQVCQTDVKNASAEAWSTCAGFVPGGGCALPGLPVRV</sequence>
<protein>
    <submittedName>
        <fullName evidence="1">Uncharacterized protein</fullName>
    </submittedName>
</protein>
<reference evidence="1" key="1">
    <citation type="submission" date="2019-01" db="EMBL/GenBank/DDBJ databases">
        <authorList>
            <person name="Lista F."/>
            <person name="Anselmo A."/>
        </authorList>
    </citation>
    <scope>NUCLEOTIDE SEQUENCE</scope>
    <source>
        <strain evidence="1">8S</strain>
    </source>
</reference>
<dbReference type="EMBL" id="SDCO01000007">
    <property type="protein sequence ID" value="TCX61137.1"/>
    <property type="molecule type" value="Genomic_DNA"/>
</dbReference>
<proteinExistence type="predicted"/>
<organism evidence="1">
    <name type="scientific">Klebsiella quasipneumoniae</name>
    <dbReference type="NCBI Taxonomy" id="1463165"/>
    <lineage>
        <taxon>Bacteria</taxon>
        <taxon>Pseudomonadati</taxon>
        <taxon>Pseudomonadota</taxon>
        <taxon>Gammaproteobacteria</taxon>
        <taxon>Enterobacterales</taxon>
        <taxon>Enterobacteriaceae</taxon>
        <taxon>Klebsiella/Raoultella group</taxon>
        <taxon>Klebsiella</taxon>
        <taxon>Klebsiella pneumoniae complex</taxon>
    </lineage>
</organism>
<gene>
    <name evidence="1" type="ORF">ETE84_14090</name>
</gene>
<comment type="caution">
    <text evidence="1">The sequence shown here is derived from an EMBL/GenBank/DDBJ whole genome shotgun (WGS) entry which is preliminary data.</text>
</comment>
<accession>A0A483KED3</accession>
<name>A0A483KED3_9ENTR</name>
<dbReference type="AlphaFoldDB" id="A0A483KED3"/>
<evidence type="ECO:0000313" key="1">
    <source>
        <dbReference type="EMBL" id="TCX61137.1"/>
    </source>
</evidence>